<evidence type="ECO:0000313" key="10">
    <source>
        <dbReference type="EMBL" id="THV26270.1"/>
    </source>
</evidence>
<evidence type="ECO:0000313" key="11">
    <source>
        <dbReference type="Proteomes" id="UP000305792"/>
    </source>
</evidence>
<name>A0A4S8P7T6_9ACTN</name>
<keyword evidence="4 8" id="KW-0812">Transmembrane</keyword>
<dbReference type="GO" id="GO:0006508">
    <property type="term" value="P:proteolysis"/>
    <property type="evidence" value="ECO:0007669"/>
    <property type="project" value="UniProtKB-KW"/>
</dbReference>
<feature type="transmembrane region" description="Helical" evidence="8">
    <location>
        <begin position="136"/>
        <end position="154"/>
    </location>
</feature>
<dbReference type="Pfam" id="PF01694">
    <property type="entry name" value="Rhomboid"/>
    <property type="match status" value="1"/>
</dbReference>
<feature type="transmembrane region" description="Helical" evidence="8">
    <location>
        <begin position="84"/>
        <end position="102"/>
    </location>
</feature>
<dbReference type="SUPFAM" id="SSF144091">
    <property type="entry name" value="Rhomboid-like"/>
    <property type="match status" value="1"/>
</dbReference>
<comment type="caution">
    <text evidence="10">The sequence shown here is derived from an EMBL/GenBank/DDBJ whole genome shotgun (WGS) entry which is preliminary data.</text>
</comment>
<feature type="transmembrane region" description="Helical" evidence="8">
    <location>
        <begin position="7"/>
        <end position="28"/>
    </location>
</feature>
<keyword evidence="6 8" id="KW-1133">Transmembrane helix</keyword>
<evidence type="ECO:0000256" key="5">
    <source>
        <dbReference type="ARBA" id="ARBA00022801"/>
    </source>
</evidence>
<keyword evidence="7 8" id="KW-0472">Membrane</keyword>
<dbReference type="OrthoDB" id="465874at2"/>
<evidence type="ECO:0000256" key="2">
    <source>
        <dbReference type="ARBA" id="ARBA00009045"/>
    </source>
</evidence>
<dbReference type="InterPro" id="IPR022764">
    <property type="entry name" value="Peptidase_S54_rhomboid_dom"/>
</dbReference>
<organism evidence="10 11">
    <name type="scientific">Glycomyces paridis</name>
    <dbReference type="NCBI Taxonomy" id="2126555"/>
    <lineage>
        <taxon>Bacteria</taxon>
        <taxon>Bacillati</taxon>
        <taxon>Actinomycetota</taxon>
        <taxon>Actinomycetes</taxon>
        <taxon>Glycomycetales</taxon>
        <taxon>Glycomycetaceae</taxon>
        <taxon>Glycomyces</taxon>
    </lineage>
</organism>
<comment type="similarity">
    <text evidence="2">Belongs to the peptidase S54 family.</text>
</comment>
<evidence type="ECO:0000256" key="4">
    <source>
        <dbReference type="ARBA" id="ARBA00022692"/>
    </source>
</evidence>
<proteinExistence type="inferred from homology"/>
<protein>
    <submittedName>
        <fullName evidence="10">Rhomboid family intramembrane serine protease</fullName>
    </submittedName>
</protein>
<keyword evidence="5" id="KW-0378">Hydrolase</keyword>
<evidence type="ECO:0000259" key="9">
    <source>
        <dbReference type="Pfam" id="PF01694"/>
    </source>
</evidence>
<evidence type="ECO:0000256" key="8">
    <source>
        <dbReference type="SAM" id="Phobius"/>
    </source>
</evidence>
<sequence>MHPLRRALTLWGALIALMWLLLIIDWVTPGRLIDYGVHPRTLDGLLPGVLAMPFLHVGIAHLFANSVPLAILGTVTALRDWKGMWTALAVTLVVSGLGVWLVSPAYTVTVGASGIVFGLFGYLLGRGVFLRKIADLLIALLVVAAYGSMIWGVFPSVPQVSWQGHLFGFAAGVGTAFLTARARTIAAATGAGA</sequence>
<dbReference type="InterPro" id="IPR035952">
    <property type="entry name" value="Rhomboid-like_sf"/>
</dbReference>
<dbReference type="Gene3D" id="1.20.1540.10">
    <property type="entry name" value="Rhomboid-like"/>
    <property type="match status" value="1"/>
</dbReference>
<dbReference type="EMBL" id="STGX01000015">
    <property type="protein sequence ID" value="THV26270.1"/>
    <property type="molecule type" value="Genomic_DNA"/>
</dbReference>
<accession>A0A4S8P7T6</accession>
<evidence type="ECO:0000256" key="6">
    <source>
        <dbReference type="ARBA" id="ARBA00022989"/>
    </source>
</evidence>
<evidence type="ECO:0000256" key="7">
    <source>
        <dbReference type="ARBA" id="ARBA00023136"/>
    </source>
</evidence>
<keyword evidence="3 10" id="KW-0645">Protease</keyword>
<reference evidence="10 11" key="1">
    <citation type="journal article" date="2018" name="Int. J. Syst. Evol. Microbiol.">
        <title>Glycomyces paridis sp. nov., isolated from the medicinal plant Paris polyphylla.</title>
        <authorList>
            <person name="Fang X.M."/>
            <person name="Bai J.L."/>
            <person name="Su J."/>
            <person name="Zhao L.L."/>
            <person name="Liu H.Y."/>
            <person name="Ma B.P."/>
            <person name="Zhang Y.Q."/>
            <person name="Yu L.Y."/>
        </authorList>
    </citation>
    <scope>NUCLEOTIDE SEQUENCE [LARGE SCALE GENOMIC DNA]</scope>
    <source>
        <strain evidence="10 11">CPCC 204357</strain>
    </source>
</reference>
<keyword evidence="11" id="KW-1185">Reference proteome</keyword>
<feature type="transmembrane region" description="Helical" evidence="8">
    <location>
        <begin position="108"/>
        <end position="124"/>
    </location>
</feature>
<comment type="subcellular location">
    <subcellularLocation>
        <location evidence="1">Membrane</location>
        <topology evidence="1">Multi-pass membrane protein</topology>
    </subcellularLocation>
</comment>
<dbReference type="GO" id="GO:0016020">
    <property type="term" value="C:membrane"/>
    <property type="evidence" value="ECO:0007669"/>
    <property type="project" value="UniProtKB-SubCell"/>
</dbReference>
<gene>
    <name evidence="10" type="ORF">E9998_19185</name>
</gene>
<feature type="transmembrane region" description="Helical" evidence="8">
    <location>
        <begin position="48"/>
        <end position="72"/>
    </location>
</feature>
<dbReference type="PANTHER" id="PTHR43066:SF1">
    <property type="entry name" value="RHOMBOID PROTEIN 2"/>
    <property type="match status" value="1"/>
</dbReference>
<evidence type="ECO:0000256" key="3">
    <source>
        <dbReference type="ARBA" id="ARBA00022670"/>
    </source>
</evidence>
<dbReference type="GO" id="GO:0004252">
    <property type="term" value="F:serine-type endopeptidase activity"/>
    <property type="evidence" value="ECO:0007669"/>
    <property type="project" value="InterPro"/>
</dbReference>
<dbReference type="Proteomes" id="UP000305792">
    <property type="component" value="Unassembled WGS sequence"/>
</dbReference>
<feature type="transmembrane region" description="Helical" evidence="8">
    <location>
        <begin position="160"/>
        <end position="180"/>
    </location>
</feature>
<evidence type="ECO:0000256" key="1">
    <source>
        <dbReference type="ARBA" id="ARBA00004141"/>
    </source>
</evidence>
<dbReference type="PANTHER" id="PTHR43066">
    <property type="entry name" value="RHOMBOID-RELATED PROTEIN"/>
    <property type="match status" value="1"/>
</dbReference>
<feature type="domain" description="Peptidase S54 rhomboid" evidence="9">
    <location>
        <begin position="50"/>
        <end position="180"/>
    </location>
</feature>
<dbReference type="AlphaFoldDB" id="A0A4S8P7T6"/>